<sequence length="191" mass="21552">MDKKKTAVGKVIAADLYRTTWVLLDKGCPEGSKWNSCTNPGYLEFNTRCMRLPPGGVTDCVTKFQDVYARWDTENIRKLLIGTIAGTLEAVTTRPIPHTNCYDMAGVKGCNVGDQILVSGAKLRNYMHIILYNYWSGYGSWDCCYADTRQLVDRAIDPLGGKIIREFPQFWGKDFTRDIRCIINGWETCSG</sequence>
<dbReference type="EMBL" id="ML978216">
    <property type="protein sequence ID" value="KAF2028164.1"/>
    <property type="molecule type" value="Genomic_DNA"/>
</dbReference>
<evidence type="ECO:0000313" key="1">
    <source>
        <dbReference type="EMBL" id="KAF2028164.1"/>
    </source>
</evidence>
<comment type="caution">
    <text evidence="1">The sequence shown here is derived from an EMBL/GenBank/DDBJ whole genome shotgun (WGS) entry which is preliminary data.</text>
</comment>
<dbReference type="Proteomes" id="UP000799777">
    <property type="component" value="Unassembled WGS sequence"/>
</dbReference>
<organism evidence="1 2">
    <name type="scientific">Setomelanomma holmii</name>
    <dbReference type="NCBI Taxonomy" id="210430"/>
    <lineage>
        <taxon>Eukaryota</taxon>
        <taxon>Fungi</taxon>
        <taxon>Dikarya</taxon>
        <taxon>Ascomycota</taxon>
        <taxon>Pezizomycotina</taxon>
        <taxon>Dothideomycetes</taxon>
        <taxon>Pleosporomycetidae</taxon>
        <taxon>Pleosporales</taxon>
        <taxon>Pleosporineae</taxon>
        <taxon>Phaeosphaeriaceae</taxon>
        <taxon>Setomelanomma</taxon>
    </lineage>
</organism>
<name>A0A9P4H6L2_9PLEO</name>
<reference evidence="1" key="1">
    <citation type="journal article" date="2020" name="Stud. Mycol.">
        <title>101 Dothideomycetes genomes: a test case for predicting lifestyles and emergence of pathogens.</title>
        <authorList>
            <person name="Haridas S."/>
            <person name="Albert R."/>
            <person name="Binder M."/>
            <person name="Bloem J."/>
            <person name="Labutti K."/>
            <person name="Salamov A."/>
            <person name="Andreopoulos B."/>
            <person name="Baker S."/>
            <person name="Barry K."/>
            <person name="Bills G."/>
            <person name="Bluhm B."/>
            <person name="Cannon C."/>
            <person name="Castanera R."/>
            <person name="Culley D."/>
            <person name="Daum C."/>
            <person name="Ezra D."/>
            <person name="Gonzalez J."/>
            <person name="Henrissat B."/>
            <person name="Kuo A."/>
            <person name="Liang C."/>
            <person name="Lipzen A."/>
            <person name="Lutzoni F."/>
            <person name="Magnuson J."/>
            <person name="Mondo S."/>
            <person name="Nolan M."/>
            <person name="Ohm R."/>
            <person name="Pangilinan J."/>
            <person name="Park H.-J."/>
            <person name="Ramirez L."/>
            <person name="Alfaro M."/>
            <person name="Sun H."/>
            <person name="Tritt A."/>
            <person name="Yoshinaga Y."/>
            <person name="Zwiers L.-H."/>
            <person name="Turgeon B."/>
            <person name="Goodwin S."/>
            <person name="Spatafora J."/>
            <person name="Crous P."/>
            <person name="Grigoriev I."/>
        </authorList>
    </citation>
    <scope>NUCLEOTIDE SEQUENCE</scope>
    <source>
        <strain evidence="1">CBS 110217</strain>
    </source>
</reference>
<gene>
    <name evidence="1" type="ORF">EK21DRAFT_70255</name>
</gene>
<evidence type="ECO:0000313" key="2">
    <source>
        <dbReference type="Proteomes" id="UP000799777"/>
    </source>
</evidence>
<dbReference type="AlphaFoldDB" id="A0A9P4H6L2"/>
<proteinExistence type="predicted"/>
<keyword evidence="2" id="KW-1185">Reference proteome</keyword>
<protein>
    <submittedName>
        <fullName evidence="1">Uncharacterized protein</fullName>
    </submittedName>
</protein>
<dbReference type="OrthoDB" id="3688572at2759"/>
<accession>A0A9P4H6L2</accession>